<dbReference type="VEuPathDB" id="FungiDB:FUN_016971"/>
<dbReference type="Proteomes" id="UP000234323">
    <property type="component" value="Unassembled WGS sequence"/>
</dbReference>
<evidence type="ECO:0000313" key="2">
    <source>
        <dbReference type="EMBL" id="PKY53704.1"/>
    </source>
</evidence>
<proteinExistence type="predicted"/>
<name>A0A2I1H4D2_9GLOM</name>
<accession>A0A2I1H4D2</accession>
<feature type="non-terminal residue" evidence="2">
    <location>
        <position position="1"/>
    </location>
</feature>
<dbReference type="VEuPathDB" id="FungiDB:RhiirFUN_022338"/>
<feature type="region of interest" description="Disordered" evidence="1">
    <location>
        <begin position="17"/>
        <end position="51"/>
    </location>
</feature>
<reference evidence="2 3" key="1">
    <citation type="submission" date="2015-10" db="EMBL/GenBank/DDBJ databases">
        <title>Genome analyses suggest a sexual origin of heterokaryosis in a supposedly ancient asexual fungus.</title>
        <authorList>
            <person name="Ropars J."/>
            <person name="Sedzielewska K."/>
            <person name="Noel J."/>
            <person name="Charron P."/>
            <person name="Farinelli L."/>
            <person name="Marton T."/>
            <person name="Kruger M."/>
            <person name="Pelin A."/>
            <person name="Brachmann A."/>
            <person name="Corradi N."/>
        </authorList>
    </citation>
    <scope>NUCLEOTIDE SEQUENCE [LARGE SCALE GENOMIC DNA]</scope>
    <source>
        <strain evidence="2 3">A4</strain>
    </source>
</reference>
<comment type="caution">
    <text evidence="2">The sequence shown here is derived from an EMBL/GenBank/DDBJ whole genome shotgun (WGS) entry which is preliminary data.</text>
</comment>
<dbReference type="EMBL" id="LLXI01001443">
    <property type="protein sequence ID" value="PKY53704.1"/>
    <property type="molecule type" value="Genomic_DNA"/>
</dbReference>
<organism evidence="2 3">
    <name type="scientific">Rhizophagus irregularis</name>
    <dbReference type="NCBI Taxonomy" id="588596"/>
    <lineage>
        <taxon>Eukaryota</taxon>
        <taxon>Fungi</taxon>
        <taxon>Fungi incertae sedis</taxon>
        <taxon>Mucoromycota</taxon>
        <taxon>Glomeromycotina</taxon>
        <taxon>Glomeromycetes</taxon>
        <taxon>Glomerales</taxon>
        <taxon>Glomeraceae</taxon>
        <taxon>Rhizophagus</taxon>
    </lineage>
</organism>
<dbReference type="AlphaFoldDB" id="A0A2I1H4D2"/>
<keyword evidence="3" id="KW-1185">Reference proteome</keyword>
<sequence length="86" mass="10363">LLYYLWITLTKRQQDRTEVCNPNEPSDKTNKSTSKLSPIKSKVKQTKETEISRNTGRRKLLHNLNYIIYHLGQILNFNYRNKYFKE</sequence>
<evidence type="ECO:0000313" key="3">
    <source>
        <dbReference type="Proteomes" id="UP000234323"/>
    </source>
</evidence>
<protein>
    <submittedName>
        <fullName evidence="2">Uncharacterized protein</fullName>
    </submittedName>
</protein>
<gene>
    <name evidence="2" type="ORF">RhiirA4_547785</name>
</gene>
<evidence type="ECO:0000256" key="1">
    <source>
        <dbReference type="SAM" id="MobiDB-lite"/>
    </source>
</evidence>